<sequence>MIYKSPFVFLSFLSAFNAAIGPQHVVKASPLEASCSVAQLSKALPENATILSAEFLPAGGSYGEGAANPAFPLIPTDLPETCVVLVNVTTSETSSYRFGLFLPTTTWNQRYLTVGNGGFSGGINWIDMGAGIRYGFSVASTDMGHNSSMLDITWALGQPEKQLDFGFRATHGTTVLAKQLTESFYASKIKYSYYSGCSTGGRQGLKDAQLYPEDFNGLLVGAPAWWTAHLQTWTAKVGTYNLPQGAANHIDASLYPQIAADVVAQCDSADGVVDGIISAPHQCHLEADRLLCNDKNTTTCITPEQAQTVRNIHSNYTIDGEFAFPGLEVGSEGEWFNLLSGPEPASLGLQYIQNMLLEDPDWPWQNYTDSLVALADEKDPGNVTADDFDGMSRYLTTGGKVLLYHGLADGLIPTGSSTHFYNTMTRVLADAGEVLADSLRLFLIPGLHHCFGTSVNAPWYIAGPNQAGTTGTSTFSVPQFTDPKHDALMALMNWVEKGVSVESLIATTWNNSSEPLSGVLRQRPICPYPQSAVLKDAENINKAEAWVCE</sequence>
<gene>
    <name evidence="1" type="ORF">CTRU02_203266</name>
</gene>
<dbReference type="EMBL" id="VUJX02000002">
    <property type="protein sequence ID" value="KAL0940503.1"/>
    <property type="molecule type" value="Genomic_DNA"/>
</dbReference>
<name>A0ACC3Z8U5_COLTU</name>
<organism evidence="1 2">
    <name type="scientific">Colletotrichum truncatum</name>
    <name type="common">Anthracnose fungus</name>
    <name type="synonym">Colletotrichum capsici</name>
    <dbReference type="NCBI Taxonomy" id="5467"/>
    <lineage>
        <taxon>Eukaryota</taxon>
        <taxon>Fungi</taxon>
        <taxon>Dikarya</taxon>
        <taxon>Ascomycota</taxon>
        <taxon>Pezizomycotina</taxon>
        <taxon>Sordariomycetes</taxon>
        <taxon>Hypocreomycetidae</taxon>
        <taxon>Glomerellales</taxon>
        <taxon>Glomerellaceae</taxon>
        <taxon>Colletotrichum</taxon>
        <taxon>Colletotrichum truncatum species complex</taxon>
    </lineage>
</organism>
<keyword evidence="2" id="KW-1185">Reference proteome</keyword>
<protein>
    <submittedName>
        <fullName evidence="1">Feruloyl esterase b</fullName>
    </submittedName>
</protein>
<evidence type="ECO:0000313" key="1">
    <source>
        <dbReference type="EMBL" id="KAL0940503.1"/>
    </source>
</evidence>
<evidence type="ECO:0000313" key="2">
    <source>
        <dbReference type="Proteomes" id="UP000805649"/>
    </source>
</evidence>
<accession>A0ACC3Z8U5</accession>
<reference evidence="1 2" key="1">
    <citation type="journal article" date="2020" name="Phytopathology">
        <title>Genome Sequence Resources of Colletotrichum truncatum, C. plurivorum, C. musicola, and C. sojae: Four Species Pathogenic to Soybean (Glycine max).</title>
        <authorList>
            <person name="Rogerio F."/>
            <person name="Boufleur T.R."/>
            <person name="Ciampi-Guillardi M."/>
            <person name="Sukno S.A."/>
            <person name="Thon M.R."/>
            <person name="Massola Junior N.S."/>
            <person name="Baroncelli R."/>
        </authorList>
    </citation>
    <scope>NUCLEOTIDE SEQUENCE [LARGE SCALE GENOMIC DNA]</scope>
    <source>
        <strain evidence="1 2">CMES1059</strain>
    </source>
</reference>
<dbReference type="Proteomes" id="UP000805649">
    <property type="component" value="Unassembled WGS sequence"/>
</dbReference>
<comment type="caution">
    <text evidence="1">The sequence shown here is derived from an EMBL/GenBank/DDBJ whole genome shotgun (WGS) entry which is preliminary data.</text>
</comment>
<proteinExistence type="predicted"/>